<feature type="domain" description="Major facilitator superfamily (MFS) profile" evidence="6">
    <location>
        <begin position="8"/>
        <end position="446"/>
    </location>
</feature>
<feature type="transmembrane region" description="Helical" evidence="5">
    <location>
        <begin position="256"/>
        <end position="279"/>
    </location>
</feature>
<dbReference type="PROSITE" id="PS50850">
    <property type="entry name" value="MFS"/>
    <property type="match status" value="1"/>
</dbReference>
<dbReference type="PANTHER" id="PTHR48021:SF24">
    <property type="entry name" value="MAJOR FACILITATOR SUPERFAMILY (MFS) PROFILE DOMAIN-CONTAINING PROTEIN"/>
    <property type="match status" value="1"/>
</dbReference>
<feature type="transmembrane region" description="Helical" evidence="5">
    <location>
        <begin position="139"/>
        <end position="159"/>
    </location>
</feature>
<dbReference type="InterPro" id="IPR020846">
    <property type="entry name" value="MFS_dom"/>
</dbReference>
<evidence type="ECO:0000256" key="3">
    <source>
        <dbReference type="ARBA" id="ARBA00022989"/>
    </source>
</evidence>
<evidence type="ECO:0000256" key="5">
    <source>
        <dbReference type="SAM" id="Phobius"/>
    </source>
</evidence>
<comment type="subcellular location">
    <subcellularLocation>
        <location evidence="1">Membrane</location>
        <topology evidence="1">Multi-pass membrane protein</topology>
    </subcellularLocation>
</comment>
<dbReference type="Proteomes" id="UP001558652">
    <property type="component" value="Unassembled WGS sequence"/>
</dbReference>
<dbReference type="InterPro" id="IPR005828">
    <property type="entry name" value="MFS_sugar_transport-like"/>
</dbReference>
<evidence type="ECO:0000256" key="1">
    <source>
        <dbReference type="ARBA" id="ARBA00004141"/>
    </source>
</evidence>
<dbReference type="PRINTS" id="PR00171">
    <property type="entry name" value="SUGRTRNSPORT"/>
</dbReference>
<reference evidence="7 8" key="1">
    <citation type="submission" date="2024-07" db="EMBL/GenBank/DDBJ databases">
        <title>Chromosome-level genome assembly of the water stick insect Ranatra chinensis (Heteroptera: Nepidae).</title>
        <authorList>
            <person name="Liu X."/>
        </authorList>
    </citation>
    <scope>NUCLEOTIDE SEQUENCE [LARGE SCALE GENOMIC DNA]</scope>
    <source>
        <strain evidence="7">Cailab_2021Rc</strain>
        <tissue evidence="7">Muscle</tissue>
    </source>
</reference>
<dbReference type="InterPro" id="IPR050549">
    <property type="entry name" value="MFS_Trehalose_Transporter"/>
</dbReference>
<proteinExistence type="predicted"/>
<dbReference type="PANTHER" id="PTHR48021">
    <property type="match status" value="1"/>
</dbReference>
<dbReference type="SUPFAM" id="SSF103473">
    <property type="entry name" value="MFS general substrate transporter"/>
    <property type="match status" value="1"/>
</dbReference>
<keyword evidence="4 5" id="KW-0472">Membrane</keyword>
<evidence type="ECO:0000256" key="4">
    <source>
        <dbReference type="ARBA" id="ARBA00023136"/>
    </source>
</evidence>
<keyword evidence="8" id="KW-1185">Reference proteome</keyword>
<evidence type="ECO:0000313" key="8">
    <source>
        <dbReference type="Proteomes" id="UP001558652"/>
    </source>
</evidence>
<organism evidence="7 8">
    <name type="scientific">Ranatra chinensis</name>
    <dbReference type="NCBI Taxonomy" id="642074"/>
    <lineage>
        <taxon>Eukaryota</taxon>
        <taxon>Metazoa</taxon>
        <taxon>Ecdysozoa</taxon>
        <taxon>Arthropoda</taxon>
        <taxon>Hexapoda</taxon>
        <taxon>Insecta</taxon>
        <taxon>Pterygota</taxon>
        <taxon>Neoptera</taxon>
        <taxon>Paraneoptera</taxon>
        <taxon>Hemiptera</taxon>
        <taxon>Heteroptera</taxon>
        <taxon>Panheteroptera</taxon>
        <taxon>Nepomorpha</taxon>
        <taxon>Nepidae</taxon>
        <taxon>Ranatrinae</taxon>
        <taxon>Ranatra</taxon>
    </lineage>
</organism>
<keyword evidence="2 5" id="KW-0812">Transmembrane</keyword>
<feature type="transmembrane region" description="Helical" evidence="5">
    <location>
        <begin position="53"/>
        <end position="73"/>
    </location>
</feature>
<evidence type="ECO:0000256" key="2">
    <source>
        <dbReference type="ARBA" id="ARBA00022692"/>
    </source>
</evidence>
<name>A0ABD0YS13_9HEMI</name>
<dbReference type="AlphaFoldDB" id="A0ABD0YS13"/>
<dbReference type="EMBL" id="JBFDAA010000013">
    <property type="protein sequence ID" value="KAL1122588.1"/>
    <property type="molecule type" value="Genomic_DNA"/>
</dbReference>
<protein>
    <recommendedName>
        <fullName evidence="6">Major facilitator superfamily (MFS) profile domain-containing protein</fullName>
    </recommendedName>
</protein>
<sequence>MFLFYSTVEVLASIAAASFHLPIGIVIGYSAILIPQLESPTSEIPVTTEETSWIASLAVMVVPFGAFLTGYLVDTLGRLNTIRLASLPYIIGWLLIATATNLNMILAGRFLTGFAMAMGPSPAIIYITEVARPDLRGSLISLGPSLTSFGMVLVYAKGALLNWRIIAWMGLAYCLPPLILMWFWSPESPTWLMTKGKDQKALKSICHLLKDDSKARQQLAELRKEYNTPDAVKIRNTPLLVKIVKGFSQPTGYKPLIILFMLFFFQQFSGIYITIFYAVTFFQEVGSGFDAYISTILIGVIRLVVGLLTTALLRRFGRRPLCIISGFGMAVALSMSGYYTWRIHSGDLSGGSIVPVVCILVYVCLAVAGLLTVPWTMSAEMFPIEVRGVAQALTVSLAHAIMFVALYLYRRLQPMLGAGPHAVHWFFASIALASCAFVYLFVPETHGKKLSEISDYFKDHTVYILRNRTRKNQVPQDEASTEEL</sequence>
<feature type="transmembrane region" description="Helical" evidence="5">
    <location>
        <begin position="85"/>
        <end position="104"/>
    </location>
</feature>
<comment type="caution">
    <text evidence="7">The sequence shown here is derived from an EMBL/GenBank/DDBJ whole genome shotgun (WGS) entry which is preliminary data.</text>
</comment>
<dbReference type="InterPro" id="IPR036259">
    <property type="entry name" value="MFS_trans_sf"/>
</dbReference>
<feature type="transmembrane region" description="Helical" evidence="5">
    <location>
        <begin position="12"/>
        <end position="33"/>
    </location>
</feature>
<feature type="transmembrane region" description="Helical" evidence="5">
    <location>
        <begin position="422"/>
        <end position="442"/>
    </location>
</feature>
<dbReference type="GO" id="GO:0016020">
    <property type="term" value="C:membrane"/>
    <property type="evidence" value="ECO:0007669"/>
    <property type="project" value="UniProtKB-SubCell"/>
</dbReference>
<feature type="transmembrane region" description="Helical" evidence="5">
    <location>
        <begin position="165"/>
        <end position="185"/>
    </location>
</feature>
<dbReference type="Gene3D" id="1.20.1250.20">
    <property type="entry name" value="MFS general substrate transporter like domains"/>
    <property type="match status" value="1"/>
</dbReference>
<evidence type="ECO:0000313" key="7">
    <source>
        <dbReference type="EMBL" id="KAL1122588.1"/>
    </source>
</evidence>
<gene>
    <name evidence="7" type="ORF">AAG570_002918</name>
</gene>
<accession>A0ABD0YS13</accession>
<dbReference type="InterPro" id="IPR003663">
    <property type="entry name" value="Sugar/inositol_transpt"/>
</dbReference>
<dbReference type="Pfam" id="PF00083">
    <property type="entry name" value="Sugar_tr"/>
    <property type="match status" value="1"/>
</dbReference>
<feature type="transmembrane region" description="Helical" evidence="5">
    <location>
        <begin position="291"/>
        <end position="313"/>
    </location>
</feature>
<evidence type="ECO:0000259" key="6">
    <source>
        <dbReference type="PROSITE" id="PS50850"/>
    </source>
</evidence>
<keyword evidence="3 5" id="KW-1133">Transmembrane helix</keyword>
<feature type="transmembrane region" description="Helical" evidence="5">
    <location>
        <begin position="320"/>
        <end position="341"/>
    </location>
</feature>
<feature type="transmembrane region" description="Helical" evidence="5">
    <location>
        <begin position="110"/>
        <end position="127"/>
    </location>
</feature>
<dbReference type="FunFam" id="1.20.1250.20:FF:000249">
    <property type="entry name" value="facilitated trehalose transporter Tret1"/>
    <property type="match status" value="1"/>
</dbReference>
<feature type="transmembrane region" description="Helical" evidence="5">
    <location>
        <begin position="389"/>
        <end position="410"/>
    </location>
</feature>
<feature type="transmembrane region" description="Helical" evidence="5">
    <location>
        <begin position="353"/>
        <end position="377"/>
    </location>
</feature>